<dbReference type="RefSeq" id="WP_115993379.1">
    <property type="nucleotide sequence ID" value="NZ_QRDY01000007.1"/>
</dbReference>
<dbReference type="SUPFAM" id="SSF55729">
    <property type="entry name" value="Acyl-CoA N-acyltransferases (Nat)"/>
    <property type="match status" value="1"/>
</dbReference>
<sequence>MVNIRPVELRDVDAIYRFRLDEEVMFWASGGYGNAIPAREQLVEQFRNQSPLDTQRYFVIELQEEEHGIPTVIGQISFRDMDRVARRATIGMLIGEREYWGKGYGAAALEKFVTILFARYNLNRIDMDTFADNKRAIRCYEKAGFAIEGMRRKAMWTMNGFRDQVVMGLLQEEWQKTQGNTSYYL</sequence>
<keyword evidence="2" id="KW-0808">Transferase</keyword>
<dbReference type="EMBL" id="QRDY01000007">
    <property type="protein sequence ID" value="RED59332.1"/>
    <property type="molecule type" value="Genomic_DNA"/>
</dbReference>
<dbReference type="Gene3D" id="3.40.630.30">
    <property type="match status" value="1"/>
</dbReference>
<dbReference type="InterPro" id="IPR000182">
    <property type="entry name" value="GNAT_dom"/>
</dbReference>
<dbReference type="OrthoDB" id="9795206at2"/>
<comment type="caution">
    <text evidence="2">The sequence shown here is derived from an EMBL/GenBank/DDBJ whole genome shotgun (WGS) entry which is preliminary data.</text>
</comment>
<gene>
    <name evidence="2" type="ORF">DFP95_107171</name>
</gene>
<accession>A0A3D9IC35</accession>
<dbReference type="InterPro" id="IPR016181">
    <property type="entry name" value="Acyl_CoA_acyltransferase"/>
</dbReference>
<proteinExistence type="predicted"/>
<keyword evidence="3" id="KW-1185">Reference proteome</keyword>
<dbReference type="PANTHER" id="PTHR43415:SF3">
    <property type="entry name" value="GNAT-FAMILY ACETYLTRANSFERASE"/>
    <property type="match status" value="1"/>
</dbReference>
<dbReference type="CDD" id="cd04301">
    <property type="entry name" value="NAT_SF"/>
    <property type="match status" value="1"/>
</dbReference>
<dbReference type="PROSITE" id="PS51186">
    <property type="entry name" value="GNAT"/>
    <property type="match status" value="1"/>
</dbReference>
<evidence type="ECO:0000259" key="1">
    <source>
        <dbReference type="PROSITE" id="PS51186"/>
    </source>
</evidence>
<dbReference type="Proteomes" id="UP000256869">
    <property type="component" value="Unassembled WGS sequence"/>
</dbReference>
<dbReference type="AlphaFoldDB" id="A0A3D9IC35"/>
<organism evidence="2 3">
    <name type="scientific">Cohnella lupini</name>
    <dbReference type="NCBI Taxonomy" id="1294267"/>
    <lineage>
        <taxon>Bacteria</taxon>
        <taxon>Bacillati</taxon>
        <taxon>Bacillota</taxon>
        <taxon>Bacilli</taxon>
        <taxon>Bacillales</taxon>
        <taxon>Paenibacillaceae</taxon>
        <taxon>Cohnella</taxon>
    </lineage>
</organism>
<name>A0A3D9IC35_9BACL</name>
<dbReference type="Pfam" id="PF13302">
    <property type="entry name" value="Acetyltransf_3"/>
    <property type="match status" value="1"/>
</dbReference>
<evidence type="ECO:0000313" key="3">
    <source>
        <dbReference type="Proteomes" id="UP000256869"/>
    </source>
</evidence>
<feature type="domain" description="N-acetyltransferase" evidence="1">
    <location>
        <begin position="2"/>
        <end position="172"/>
    </location>
</feature>
<dbReference type="PANTHER" id="PTHR43415">
    <property type="entry name" value="SPERMIDINE N(1)-ACETYLTRANSFERASE"/>
    <property type="match status" value="1"/>
</dbReference>
<reference evidence="2 3" key="1">
    <citation type="submission" date="2018-07" db="EMBL/GenBank/DDBJ databases">
        <title>Genomic Encyclopedia of Type Strains, Phase III (KMG-III): the genomes of soil and plant-associated and newly described type strains.</title>
        <authorList>
            <person name="Whitman W."/>
        </authorList>
    </citation>
    <scope>NUCLEOTIDE SEQUENCE [LARGE SCALE GENOMIC DNA]</scope>
    <source>
        <strain evidence="2 3">CECT 8236</strain>
    </source>
</reference>
<dbReference type="GO" id="GO:0016747">
    <property type="term" value="F:acyltransferase activity, transferring groups other than amino-acyl groups"/>
    <property type="evidence" value="ECO:0007669"/>
    <property type="project" value="InterPro"/>
</dbReference>
<evidence type="ECO:0000313" key="2">
    <source>
        <dbReference type="EMBL" id="RED59332.1"/>
    </source>
</evidence>
<protein>
    <submittedName>
        <fullName evidence="2">RimJ/RimL family protein N-acetyltransferase</fullName>
    </submittedName>
</protein>